<dbReference type="AlphaFoldDB" id="A0A4C1ZJW7"/>
<feature type="region of interest" description="Disordered" evidence="1">
    <location>
        <begin position="44"/>
        <end position="137"/>
    </location>
</feature>
<feature type="region of interest" description="Disordered" evidence="1">
    <location>
        <begin position="1"/>
        <end position="32"/>
    </location>
</feature>
<keyword evidence="3" id="KW-1185">Reference proteome</keyword>
<feature type="compositionally biased region" description="Basic and acidic residues" evidence="1">
    <location>
        <begin position="285"/>
        <end position="296"/>
    </location>
</feature>
<feature type="region of interest" description="Disordered" evidence="1">
    <location>
        <begin position="377"/>
        <end position="396"/>
    </location>
</feature>
<sequence length="396" mass="43405">MSSVRGLIRLRDERRAQRDAASAANTTASAQELKEEIRKEVVNMSCIGTPTPPEELPNPVEEIKIAIINNSASESSSEGADSTSNEDSDEESGDEKITNERVQSNSETVTANGNEFERDREQHRKPGQTGIRIKSVSDDRNQYRYQVSRETGTIEWSQSKLQGLRLIQEVDAADGGDEHWAGSGVADPQGSIVNDQNFIGHSKILKELLLGEAMGISDQKTGESMSVNEDTIFGGSKVNGKDSSGKSRKPLIEIIGDNKNLDDTLETEVARVGQAGGTAESARQQTDRTAHDKDEIRKTENISNINENAEDERKHVEDVCPLMLEASAYPTPLRNHNGKSFILALAKFRNLLDIVKAIRVSSRWRCDWRSVSSAGGAATATAKAREGRSVTHLSRF</sequence>
<proteinExistence type="predicted"/>
<evidence type="ECO:0000313" key="3">
    <source>
        <dbReference type="Proteomes" id="UP000299102"/>
    </source>
</evidence>
<evidence type="ECO:0000256" key="1">
    <source>
        <dbReference type="SAM" id="MobiDB-lite"/>
    </source>
</evidence>
<reference evidence="2 3" key="1">
    <citation type="journal article" date="2019" name="Commun. Biol.">
        <title>The bagworm genome reveals a unique fibroin gene that provides high tensile strength.</title>
        <authorList>
            <person name="Kono N."/>
            <person name="Nakamura H."/>
            <person name="Ohtoshi R."/>
            <person name="Tomita M."/>
            <person name="Numata K."/>
            <person name="Arakawa K."/>
        </authorList>
    </citation>
    <scope>NUCLEOTIDE SEQUENCE [LARGE SCALE GENOMIC DNA]</scope>
</reference>
<evidence type="ECO:0000313" key="2">
    <source>
        <dbReference type="EMBL" id="GBP89161.1"/>
    </source>
</evidence>
<feature type="compositionally biased region" description="Low complexity" evidence="1">
    <location>
        <begin position="19"/>
        <end position="31"/>
    </location>
</feature>
<feature type="region of interest" description="Disordered" evidence="1">
    <location>
        <begin position="274"/>
        <end position="296"/>
    </location>
</feature>
<dbReference type="EMBL" id="BGZK01001979">
    <property type="protein sequence ID" value="GBP89161.1"/>
    <property type="molecule type" value="Genomic_DNA"/>
</dbReference>
<protein>
    <submittedName>
        <fullName evidence="2">Uncharacterized protein</fullName>
    </submittedName>
</protein>
<feature type="compositionally biased region" description="Polar residues" evidence="1">
    <location>
        <begin position="100"/>
        <end position="113"/>
    </location>
</feature>
<dbReference type="Proteomes" id="UP000299102">
    <property type="component" value="Unassembled WGS sequence"/>
</dbReference>
<feature type="compositionally biased region" description="Low complexity" evidence="1">
    <location>
        <begin position="65"/>
        <end position="83"/>
    </location>
</feature>
<accession>A0A4C1ZJW7</accession>
<feature type="compositionally biased region" description="Basic and acidic residues" evidence="1">
    <location>
        <begin position="115"/>
        <end position="124"/>
    </location>
</feature>
<organism evidence="2 3">
    <name type="scientific">Eumeta variegata</name>
    <name type="common">Bagworm moth</name>
    <name type="synonym">Eumeta japonica</name>
    <dbReference type="NCBI Taxonomy" id="151549"/>
    <lineage>
        <taxon>Eukaryota</taxon>
        <taxon>Metazoa</taxon>
        <taxon>Ecdysozoa</taxon>
        <taxon>Arthropoda</taxon>
        <taxon>Hexapoda</taxon>
        <taxon>Insecta</taxon>
        <taxon>Pterygota</taxon>
        <taxon>Neoptera</taxon>
        <taxon>Endopterygota</taxon>
        <taxon>Lepidoptera</taxon>
        <taxon>Glossata</taxon>
        <taxon>Ditrysia</taxon>
        <taxon>Tineoidea</taxon>
        <taxon>Psychidae</taxon>
        <taxon>Oiketicinae</taxon>
        <taxon>Eumeta</taxon>
    </lineage>
</organism>
<feature type="compositionally biased region" description="Acidic residues" evidence="1">
    <location>
        <begin position="84"/>
        <end position="93"/>
    </location>
</feature>
<name>A0A4C1ZJW7_EUMVA</name>
<feature type="compositionally biased region" description="Basic and acidic residues" evidence="1">
    <location>
        <begin position="9"/>
        <end position="18"/>
    </location>
</feature>
<gene>
    <name evidence="2" type="ORF">EVAR_70204_1</name>
</gene>
<comment type="caution">
    <text evidence="2">The sequence shown here is derived from an EMBL/GenBank/DDBJ whole genome shotgun (WGS) entry which is preliminary data.</text>
</comment>